<keyword evidence="15" id="KW-1185">Reference proteome</keyword>
<feature type="region of interest" description="Disordered" evidence="9">
    <location>
        <begin position="592"/>
        <end position="635"/>
    </location>
</feature>
<dbReference type="CDD" id="cd19815">
    <property type="entry name" value="Bbox1_HOIP"/>
    <property type="match status" value="1"/>
</dbReference>
<dbReference type="SUPFAM" id="SSF57850">
    <property type="entry name" value="RING/U-box"/>
    <property type="match status" value="3"/>
</dbReference>
<feature type="region of interest" description="Disordered" evidence="9">
    <location>
        <begin position="263"/>
        <end position="315"/>
    </location>
</feature>
<protein>
    <recommendedName>
        <fullName evidence="16">RBR-type E3 ubiquitin transferase</fullName>
    </recommendedName>
</protein>
<evidence type="ECO:0000256" key="2">
    <source>
        <dbReference type="ARBA" id="ARBA00022679"/>
    </source>
</evidence>
<dbReference type="GO" id="GO:0061630">
    <property type="term" value="F:ubiquitin protein ligase activity"/>
    <property type="evidence" value="ECO:0007669"/>
    <property type="project" value="TreeGrafter"/>
</dbReference>
<dbReference type="InterPro" id="IPR047541">
    <property type="entry name" value="RNF31_RBR_mRING-HC-like"/>
</dbReference>
<feature type="region of interest" description="Disordered" evidence="9">
    <location>
        <begin position="1207"/>
        <end position="1244"/>
    </location>
</feature>
<dbReference type="PROSITE" id="PS50089">
    <property type="entry name" value="ZF_RING_2"/>
    <property type="match status" value="1"/>
</dbReference>
<comment type="similarity">
    <text evidence="1">Belongs to the RBR family.</text>
</comment>
<dbReference type="Gene3D" id="6.10.140.1100">
    <property type="match status" value="1"/>
</dbReference>
<dbReference type="InterPro" id="IPR047543">
    <property type="entry name" value="Bbox1_RNF31-like"/>
</dbReference>
<feature type="compositionally biased region" description="Basic and acidic residues" evidence="9">
    <location>
        <begin position="873"/>
        <end position="883"/>
    </location>
</feature>
<feature type="compositionally biased region" description="Pro residues" evidence="9">
    <location>
        <begin position="139"/>
        <end position="157"/>
    </location>
</feature>
<evidence type="ECO:0000256" key="4">
    <source>
        <dbReference type="ARBA" id="ARBA00022737"/>
    </source>
</evidence>
<feature type="compositionally biased region" description="Polar residues" evidence="9">
    <location>
        <begin position="1870"/>
        <end position="1888"/>
    </location>
</feature>
<evidence type="ECO:0000259" key="10">
    <source>
        <dbReference type="PROSITE" id="PS50089"/>
    </source>
</evidence>
<feature type="region of interest" description="Disordered" evidence="9">
    <location>
        <begin position="1469"/>
        <end position="1579"/>
    </location>
</feature>
<dbReference type="InterPro" id="IPR026254">
    <property type="entry name" value="RNF31-like"/>
</dbReference>
<keyword evidence="5 8" id="KW-0863">Zinc-finger</keyword>
<feature type="compositionally biased region" description="Basic residues" evidence="9">
    <location>
        <begin position="432"/>
        <end position="446"/>
    </location>
</feature>
<feature type="compositionally biased region" description="Polar residues" evidence="9">
    <location>
        <begin position="716"/>
        <end position="730"/>
    </location>
</feature>
<evidence type="ECO:0000256" key="1">
    <source>
        <dbReference type="ARBA" id="ARBA00008278"/>
    </source>
</evidence>
<proteinExistence type="inferred from homology"/>
<feature type="compositionally biased region" description="Basic and acidic residues" evidence="9">
    <location>
        <begin position="187"/>
        <end position="200"/>
    </location>
</feature>
<gene>
    <name evidence="14" type="ORF">WA026_003140</name>
</gene>
<dbReference type="InterPro" id="IPR002867">
    <property type="entry name" value="IBR_dom"/>
</dbReference>
<dbReference type="InterPro" id="IPR047542">
    <property type="entry name" value="Rcat_RBR_RNF31-like"/>
</dbReference>
<dbReference type="InterPro" id="IPR001841">
    <property type="entry name" value="Znf_RING"/>
</dbReference>
<dbReference type="InterPro" id="IPR000315">
    <property type="entry name" value="Znf_B-box"/>
</dbReference>
<dbReference type="Gene3D" id="3.30.40.10">
    <property type="entry name" value="Zinc/RING finger domain, C3HC4 (zinc finger)"/>
    <property type="match status" value="1"/>
</dbReference>
<dbReference type="PROSITE" id="PS51873">
    <property type="entry name" value="TRIAD"/>
    <property type="match status" value="1"/>
</dbReference>
<dbReference type="PROSITE" id="PS50199">
    <property type="entry name" value="ZF_RANBP2_2"/>
    <property type="match status" value="1"/>
</dbReference>
<feature type="compositionally biased region" description="Basic residues" evidence="9">
    <location>
        <begin position="1518"/>
        <end position="1544"/>
    </location>
</feature>
<dbReference type="EMBL" id="JARQZJ010000001">
    <property type="protein sequence ID" value="KAK9869383.1"/>
    <property type="molecule type" value="Genomic_DNA"/>
</dbReference>
<dbReference type="PROSITE" id="PS00028">
    <property type="entry name" value="ZINC_FINGER_C2H2_1"/>
    <property type="match status" value="1"/>
</dbReference>
<evidence type="ECO:0000256" key="3">
    <source>
        <dbReference type="ARBA" id="ARBA00022723"/>
    </source>
</evidence>
<evidence type="ECO:0000256" key="5">
    <source>
        <dbReference type="ARBA" id="ARBA00022771"/>
    </source>
</evidence>
<feature type="compositionally biased region" description="Pro residues" evidence="9">
    <location>
        <begin position="210"/>
        <end position="221"/>
    </location>
</feature>
<dbReference type="SMART" id="SM00647">
    <property type="entry name" value="IBR"/>
    <property type="match status" value="2"/>
</dbReference>
<feature type="region of interest" description="Disordered" evidence="9">
    <location>
        <begin position="414"/>
        <end position="553"/>
    </location>
</feature>
<dbReference type="PANTHER" id="PTHR16004">
    <property type="entry name" value="RING FINGER PROTEIN 31-RELATED"/>
    <property type="match status" value="1"/>
</dbReference>
<feature type="domain" description="RING-type" evidence="13">
    <location>
        <begin position="2106"/>
        <end position="2344"/>
    </location>
</feature>
<dbReference type="SMART" id="SM00547">
    <property type="entry name" value="ZnF_RBZ"/>
    <property type="match status" value="1"/>
</dbReference>
<keyword evidence="2" id="KW-0808">Transferase</keyword>
<dbReference type="InterPro" id="IPR047540">
    <property type="entry name" value="BRcat_RBR_RNF31-like"/>
</dbReference>
<feature type="compositionally biased region" description="Polar residues" evidence="9">
    <location>
        <begin position="176"/>
        <end position="186"/>
    </location>
</feature>
<keyword evidence="3" id="KW-0479">Metal-binding</keyword>
<dbReference type="Pfam" id="PF01485">
    <property type="entry name" value="IBR"/>
    <property type="match status" value="1"/>
</dbReference>
<dbReference type="PANTHER" id="PTHR16004:SF2">
    <property type="entry name" value="E3 UBIQUITIN-PROTEIN LIGASE LUBEL"/>
    <property type="match status" value="1"/>
</dbReference>
<feature type="compositionally biased region" description="Low complexity" evidence="9">
    <location>
        <begin position="741"/>
        <end position="757"/>
    </location>
</feature>
<evidence type="ECO:0000256" key="9">
    <source>
        <dbReference type="SAM" id="MobiDB-lite"/>
    </source>
</evidence>
<feature type="domain" description="RING-type" evidence="10">
    <location>
        <begin position="2110"/>
        <end position="2159"/>
    </location>
</feature>
<evidence type="ECO:0000259" key="11">
    <source>
        <dbReference type="PROSITE" id="PS50119"/>
    </source>
</evidence>
<dbReference type="InterPro" id="IPR001876">
    <property type="entry name" value="Znf_RanBP2"/>
</dbReference>
<feature type="domain" description="RanBP2-type" evidence="12">
    <location>
        <begin position="557"/>
        <end position="586"/>
    </location>
</feature>
<evidence type="ECO:0000256" key="6">
    <source>
        <dbReference type="ARBA" id="ARBA00022786"/>
    </source>
</evidence>
<keyword evidence="7" id="KW-0862">Zinc</keyword>
<feature type="compositionally biased region" description="Polar residues" evidence="9">
    <location>
        <begin position="1838"/>
        <end position="1863"/>
    </location>
</feature>
<feature type="compositionally biased region" description="Low complexity" evidence="9">
    <location>
        <begin position="419"/>
        <end position="431"/>
    </location>
</feature>
<feature type="compositionally biased region" description="Polar residues" evidence="9">
    <location>
        <begin position="1567"/>
        <end position="1579"/>
    </location>
</feature>
<feature type="compositionally biased region" description="Low complexity" evidence="9">
    <location>
        <begin position="1493"/>
        <end position="1508"/>
    </location>
</feature>
<evidence type="ECO:0000259" key="13">
    <source>
        <dbReference type="PROSITE" id="PS51873"/>
    </source>
</evidence>
<evidence type="ECO:0000256" key="7">
    <source>
        <dbReference type="ARBA" id="ARBA00022833"/>
    </source>
</evidence>
<dbReference type="GO" id="GO:1990450">
    <property type="term" value="F:linear polyubiquitin binding"/>
    <property type="evidence" value="ECO:0007669"/>
    <property type="project" value="TreeGrafter"/>
</dbReference>
<evidence type="ECO:0000256" key="8">
    <source>
        <dbReference type="PROSITE-ProRule" id="PRU00322"/>
    </source>
</evidence>
<feature type="compositionally biased region" description="Basic and acidic residues" evidence="9">
    <location>
        <begin position="830"/>
        <end position="841"/>
    </location>
</feature>
<feature type="compositionally biased region" description="Polar residues" evidence="9">
    <location>
        <begin position="263"/>
        <end position="274"/>
    </location>
</feature>
<dbReference type="CDD" id="cd20351">
    <property type="entry name" value="Rcat_RBR_HOIP"/>
    <property type="match status" value="1"/>
</dbReference>
<dbReference type="InterPro" id="IPR013083">
    <property type="entry name" value="Znf_RING/FYVE/PHD"/>
</dbReference>
<feature type="compositionally biased region" description="Basic residues" evidence="9">
    <location>
        <begin position="773"/>
        <end position="782"/>
    </location>
</feature>
<feature type="domain" description="B box-type" evidence="11">
    <location>
        <begin position="85"/>
        <end position="129"/>
    </location>
</feature>
<sequence length="2480" mass="280335">MNNKNDMKWRPMAISSPSNRLRIARNMPQWVNKSGTSGPPPPPIPNDDGKFNKTPKLGKFQEPDYEVIEFGQYSNTPLIGKNGNQSDLRCQLCGSSVPALRCEQCSQIFCPSCDDMFHRHPKRHSHIRKAIDLRHSQPLRPPLPPKGEAPIIPPVPPPRRRRAGSVGPSPCPSPTPTRASQVPNTLSKKEGLFSFKDKMNSLKKMMGTRPLPPTPSSPNYPSPRSDFSGSSPDRFNRTFDGHSPSPSLQQRYRQHQMIMRGTTPNLPATFNDFEQSSRDSGYPDWERDQCNSPPNRGMQRKFSNSSCPPSSRHHSASVFDLNNIPQQHHHHGFIPVQQAHSTAHLNCQPCCQNQWSDQWRHCEPSVVASRTGSNMSLNMVPGAYPMNPMWMGTWHGASPSAMYPYPVPMGHMPHEPFVRSQSRPASPSQSIKSRKSTLSKKSRRKYRNSDTEDEDERRSTFSYNDRNERKSIGNRFSERSRSLRDPMSVPRDVHRRNTIDTIERASVTRSRRSIAESSDSDDEYQSDSQKEAVIEEESSPEEAAPSPVNNTVQQKVDNSSWECEHCTFVNEADTKICSICCKTRTNAAKTITEEPAKKTPSKSNLLSPKNLPTTKFKKRDFKLQRSGSSDNYSRDCSETESVLNKLERLKVPTEEVKNETDLKKGEEDFIVSSSENAVEEKSYSTNNEVPGAMNNNNNEVIVREVFQSADTAQTKNVLTEDSNEQINNKQSESECVPKMISTSTGTSPPPQSASTQTYDDVNKINRGRSSSRNYRRQFHRSRSLHDSSQRGSQWSLHRSSSRQSFTTDSQSLPGSRDQSPMGFDYPDNVYFERHSPKERRIGNTRRSSISDVRRPESHRKTSKDLYMDGPTQHQKDNTSDYQSEHAFHRHDTYKMHGMELVKLLREAEIHKYTADEVQIALTQCKEMNPIEWLNRNWQATITSVLTLASQMGREMPMNIVGTVSDKEAREALILHKGDLWPAVKECVDQRQRKYADIASRGDYNREDIVTVLTANHGDLEAAYTELNKTQLKPFLMRIWGPPVGTENESGNEGVMVGRLGVEDISDVNNENKGLGIAVSPQSYTLTSVIPTTSSKVSTSPHKDHINNSTVDTQLDKQFKVLESSSSANFSTNLANEIELLENEITKNLLDLNDFNNNIENEIRSQELQLNEKSPNDSNKKLKNKVYVEKSSTVIEVVDNVSDDITYKKIPDSETDSETSEDENKNEEFSDAVEDFSQLESVTPTIETPKKSISKLNITLTSNNRPIQELPVVDLNRDTRDLNEERYSEDVIVKSIAQIILGSVSAGNESDKGQDLNVESTKIHVNEPINTISDSEPIEEYKKENVPLVLELNRQDMSENLVPLKQNNEIDERVNKIYSEMRSQESQQLIVHKEIERNDEKLIQNCEIDENDKSVPDNKTYIEHHSVESAQLIEHKETKPSDENLLKRHEIDEKDKSIFDDKRYTALSDEPAQLIKHKTDHEKPEIEQVESKSNESLSSSSLPSRESGSNIEVNVSNNSKKKRRAPRLPTSKTKHSARKFRKRSLKNIARKESLSSTNESESLEEYTKSNSIQASTGSVNNNEEDFDLCEGIKTISPIAVIPIQQKEQVDANLEVLEDEPLVAVEVQNEIKSQRPTTLTKDESDDELLKTKLAKSSSLRRRKGFRKKIKDLTVKINTEKLSQIKAGETPDVVEHSVNEDFQLPATVTHDLGHDIKTGEIDEVTTESNHGVEKSVTLVDEPKTSTPPISSTTVQLPQNNQIIIPKRSKIPVVAKQNSANKPELKSPEIKTSFSKIPVKVTRDKLSGSDGSNASQTSTRSEPNKNVGDSLEIPTSPRARSLTPNRFFQADTHQSSSRTPCRAQDTSIEGKHSIPTSSNANTKHQTQRQNFASSKMSSFESTTSSKQCSYTKSLDNDSDSSVSDSNVEELLDYSDGDSYEEFDEEDCDLINESNSEDYERFEKKSTKLMKELDLNLSEINARVVQLTNGIEQNTSDNEKNNRYLDETCDSEEGNISEEDEGREQPQKGENATFELIQTETINTDLEIEFKQPSESEARERQARRFLAEGQVETYQQAELAANLIGLKFSSDEALEAVKDCTSLDAAVAYLQQECELCAGKYPMNKIVSMLKCVHKCCLECAKNYFTIQVTDRSIMDCTCPFCKHPELVGNELSEDEVSDYFSNLDILLKGILDTQVHELFQQKLRDRTLMQDPNFKWCAQCSSGFFANPRQKRLVCPDCKAITCAGCRRVWEKQHEGLSCEKFAEWKEANDPENQQTAVTKHLQENGIDCPKCKFKYSLAKGGCMHFTCTQCKHEFCYGCGKPFMMGAKCGLSTYCGKLGLHAHHPRNCLFYLRDKEPIELQKLLKDHKVNFDTNMKENEENASAILKCSISLQRETPTGLVDTVCNNEVLEGQAGLCKLHYIEYLVGLIGRHKLDPVSILDLAEVSQELRRRGKELPERSASCNDEQYRKKCMKIVVEQIPLE</sequence>
<organism evidence="14 15">
    <name type="scientific">Henosepilachna vigintioctopunctata</name>
    <dbReference type="NCBI Taxonomy" id="420089"/>
    <lineage>
        <taxon>Eukaryota</taxon>
        <taxon>Metazoa</taxon>
        <taxon>Ecdysozoa</taxon>
        <taxon>Arthropoda</taxon>
        <taxon>Hexapoda</taxon>
        <taxon>Insecta</taxon>
        <taxon>Pterygota</taxon>
        <taxon>Neoptera</taxon>
        <taxon>Endopterygota</taxon>
        <taxon>Coleoptera</taxon>
        <taxon>Polyphaga</taxon>
        <taxon>Cucujiformia</taxon>
        <taxon>Coccinelloidea</taxon>
        <taxon>Coccinellidae</taxon>
        <taxon>Epilachninae</taxon>
        <taxon>Epilachnini</taxon>
        <taxon>Henosepilachna</taxon>
    </lineage>
</organism>
<evidence type="ECO:0008006" key="16">
    <source>
        <dbReference type="Google" id="ProtNLM"/>
    </source>
</evidence>
<feature type="region of interest" description="Disordered" evidence="9">
    <location>
        <begin position="1797"/>
        <end position="1922"/>
    </location>
</feature>
<evidence type="ECO:0000313" key="15">
    <source>
        <dbReference type="Proteomes" id="UP001431783"/>
    </source>
</evidence>
<feature type="compositionally biased region" description="Basic and acidic residues" evidence="9">
    <location>
        <begin position="1476"/>
        <end position="1492"/>
    </location>
</feature>
<dbReference type="GO" id="GO:0070530">
    <property type="term" value="F:K63-linked polyubiquitin modification-dependent protein binding"/>
    <property type="evidence" value="ECO:0007669"/>
    <property type="project" value="TreeGrafter"/>
</dbReference>
<feature type="region of interest" description="Disordered" evidence="9">
    <location>
        <begin position="716"/>
        <end position="883"/>
    </location>
</feature>
<dbReference type="Pfam" id="PF22191">
    <property type="entry name" value="IBR_1"/>
    <property type="match status" value="1"/>
</dbReference>
<keyword evidence="6" id="KW-0833">Ubl conjugation pathway</keyword>
<feature type="region of interest" description="Disordered" evidence="9">
    <location>
        <begin position="1"/>
        <end position="55"/>
    </location>
</feature>
<feature type="compositionally biased region" description="Basic and acidic residues" evidence="9">
    <location>
        <begin position="491"/>
        <end position="503"/>
    </location>
</feature>
<dbReference type="Proteomes" id="UP001431783">
    <property type="component" value="Unassembled WGS sequence"/>
</dbReference>
<evidence type="ECO:0000313" key="14">
    <source>
        <dbReference type="EMBL" id="KAK9869383.1"/>
    </source>
</evidence>
<keyword evidence="4" id="KW-0677">Repeat</keyword>
<dbReference type="CDD" id="cd20337">
    <property type="entry name" value="BRcat_RBR_HOIP"/>
    <property type="match status" value="1"/>
</dbReference>
<dbReference type="Gene3D" id="1.10.8.10">
    <property type="entry name" value="DNA helicase RuvA subunit, C-terminal domain"/>
    <property type="match status" value="1"/>
</dbReference>
<name>A0AAW1TLG0_9CUCU</name>
<dbReference type="PROSITE" id="PS50119">
    <property type="entry name" value="ZF_BBOX"/>
    <property type="match status" value="1"/>
</dbReference>
<dbReference type="InterPro" id="IPR013087">
    <property type="entry name" value="Znf_C2H2_type"/>
</dbReference>
<dbReference type="InterPro" id="IPR032065">
    <property type="entry name" value="RNF31-UBA"/>
</dbReference>
<accession>A0AAW1TLG0</accession>
<dbReference type="GO" id="GO:0071797">
    <property type="term" value="C:LUBAC complex"/>
    <property type="evidence" value="ECO:0007669"/>
    <property type="project" value="InterPro"/>
</dbReference>
<feature type="compositionally biased region" description="Low complexity" evidence="9">
    <location>
        <begin position="1889"/>
        <end position="1905"/>
    </location>
</feature>
<dbReference type="Gene3D" id="1.20.120.1750">
    <property type="match status" value="1"/>
</dbReference>
<reference evidence="14 15" key="1">
    <citation type="submission" date="2023-03" db="EMBL/GenBank/DDBJ databases">
        <title>Genome insight into feeding habits of ladybird beetles.</title>
        <authorList>
            <person name="Li H.-S."/>
            <person name="Huang Y.-H."/>
            <person name="Pang H."/>
        </authorList>
    </citation>
    <scope>NUCLEOTIDE SEQUENCE [LARGE SCALE GENOMIC DNA]</scope>
    <source>
        <strain evidence="14">SYSU_2023b</strain>
        <tissue evidence="14">Whole body</tissue>
    </source>
</reference>
<evidence type="ECO:0000259" key="12">
    <source>
        <dbReference type="PROSITE" id="PS50199"/>
    </source>
</evidence>
<feature type="compositionally biased region" description="Basic and acidic residues" evidence="9">
    <location>
        <begin position="851"/>
        <end position="866"/>
    </location>
</feature>
<dbReference type="InterPro" id="IPR041031">
    <property type="entry name" value="RNF31_C"/>
</dbReference>
<feature type="region of interest" description="Disordered" evidence="9">
    <location>
        <begin position="136"/>
        <end position="250"/>
    </location>
</feature>
<dbReference type="InterPro" id="IPR044066">
    <property type="entry name" value="TRIAD_supradom"/>
</dbReference>
<feature type="compositionally biased region" description="Polar residues" evidence="9">
    <location>
        <begin position="1805"/>
        <end position="1817"/>
    </location>
</feature>
<dbReference type="CDD" id="cd16631">
    <property type="entry name" value="mRING-HC-C4C4_RBR_HOIP"/>
    <property type="match status" value="1"/>
</dbReference>
<dbReference type="PROSITE" id="PS01358">
    <property type="entry name" value="ZF_RANBP2_1"/>
    <property type="match status" value="1"/>
</dbReference>
<comment type="caution">
    <text evidence="14">The sequence shown here is derived from an EMBL/GenBank/DDBJ whole genome shotgun (WGS) entry which is preliminary data.</text>
</comment>
<dbReference type="GO" id="GO:0036435">
    <property type="term" value="F:K48-linked polyubiquitin modification-dependent protein binding"/>
    <property type="evidence" value="ECO:0007669"/>
    <property type="project" value="TreeGrafter"/>
</dbReference>
<feature type="compositionally biased region" description="Polar residues" evidence="9">
    <location>
        <begin position="789"/>
        <end position="818"/>
    </location>
</feature>
<dbReference type="GO" id="GO:0097039">
    <property type="term" value="P:protein linear polyubiquitination"/>
    <property type="evidence" value="ECO:0007669"/>
    <property type="project" value="TreeGrafter"/>
</dbReference>
<dbReference type="GO" id="GO:0008270">
    <property type="term" value="F:zinc ion binding"/>
    <property type="evidence" value="ECO:0007669"/>
    <property type="project" value="UniProtKB-KW"/>
</dbReference>
<dbReference type="Pfam" id="PF18091">
    <property type="entry name" value="E3_UbLigase_RBR"/>
    <property type="match status" value="1"/>
</dbReference>
<dbReference type="Pfam" id="PF16678">
    <property type="entry name" value="UBA_HOIP"/>
    <property type="match status" value="1"/>
</dbReference>
<feature type="compositionally biased region" description="Basic and acidic residues" evidence="9">
    <location>
        <begin position="465"/>
        <end position="484"/>
    </location>
</feature>
<feature type="region of interest" description="Disordered" evidence="9">
    <location>
        <begin position="673"/>
        <end position="693"/>
    </location>
</feature>
<feature type="region of interest" description="Disordered" evidence="9">
    <location>
        <begin position="1428"/>
        <end position="1448"/>
    </location>
</feature>
<dbReference type="Gene3D" id="2.30.30.380">
    <property type="entry name" value="Zn-finger domain of Sec23/24"/>
    <property type="match status" value="1"/>
</dbReference>
<feature type="compositionally biased region" description="Polar residues" evidence="9">
    <location>
        <begin position="601"/>
        <end position="613"/>
    </location>
</feature>